<dbReference type="Pfam" id="PF21597">
    <property type="entry name" value="TetR_C_43"/>
    <property type="match status" value="1"/>
</dbReference>
<dbReference type="EMBL" id="JAATEP010000010">
    <property type="protein sequence ID" value="NJP91017.1"/>
    <property type="molecule type" value="Genomic_DNA"/>
</dbReference>
<dbReference type="PROSITE" id="PS50977">
    <property type="entry name" value="HTH_TETR_2"/>
    <property type="match status" value="1"/>
</dbReference>
<dbReference type="PANTHER" id="PTHR30055">
    <property type="entry name" value="HTH-TYPE TRANSCRIPTIONAL REGULATOR RUTR"/>
    <property type="match status" value="1"/>
</dbReference>
<dbReference type="InterPro" id="IPR049445">
    <property type="entry name" value="TetR_SbtR-like_C"/>
</dbReference>
<keyword evidence="3" id="KW-0804">Transcription</keyword>
<dbReference type="PANTHER" id="PTHR30055:SF234">
    <property type="entry name" value="HTH-TYPE TRANSCRIPTIONAL REGULATOR BETI"/>
    <property type="match status" value="1"/>
</dbReference>
<protein>
    <submittedName>
        <fullName evidence="6">TetR/AcrR family transcriptional regulator</fullName>
    </submittedName>
</protein>
<dbReference type="Proteomes" id="UP000696294">
    <property type="component" value="Unassembled WGS sequence"/>
</dbReference>
<sequence>MSTPAGRRPRADAVRNRRLSLDAATALLAEPGASLTVEAIAARAGLGAATVVRAFGGKDALLDAAVSRLLEPLVQRARDLLAEVAPHEALRTFLRELIAFQAAHHAINDHLGGLDLPATTSLRAGLVAAVEDMIEGARRDGAVRTDLDLAVITTLIGQTALAVARAETSSPGLLDAYLTVLLDGLSPRPPA</sequence>
<gene>
    <name evidence="6" type="ORF">HCN51_16395</name>
</gene>
<reference evidence="6 7" key="1">
    <citation type="submission" date="2020-03" db="EMBL/GenBank/DDBJ databases">
        <title>WGS of actinomycetes isolated from Thailand.</title>
        <authorList>
            <person name="Thawai C."/>
        </authorList>
    </citation>
    <scope>NUCLEOTIDE SEQUENCE [LARGE SCALE GENOMIC DNA]</scope>
    <source>
        <strain evidence="6 7">FMUSA5-5</strain>
    </source>
</reference>
<dbReference type="InterPro" id="IPR001647">
    <property type="entry name" value="HTH_TetR"/>
</dbReference>
<dbReference type="InterPro" id="IPR009057">
    <property type="entry name" value="Homeodomain-like_sf"/>
</dbReference>
<name>A0ABX1B3G5_9ACTN</name>
<evidence type="ECO:0000259" key="5">
    <source>
        <dbReference type="PROSITE" id="PS50977"/>
    </source>
</evidence>
<organism evidence="6 7">
    <name type="scientific">Nonomuraea composti</name>
    <dbReference type="NCBI Taxonomy" id="2720023"/>
    <lineage>
        <taxon>Bacteria</taxon>
        <taxon>Bacillati</taxon>
        <taxon>Actinomycetota</taxon>
        <taxon>Actinomycetes</taxon>
        <taxon>Streptosporangiales</taxon>
        <taxon>Streptosporangiaceae</taxon>
        <taxon>Nonomuraea</taxon>
    </lineage>
</organism>
<evidence type="ECO:0000256" key="3">
    <source>
        <dbReference type="ARBA" id="ARBA00023163"/>
    </source>
</evidence>
<feature type="DNA-binding region" description="H-T-H motif" evidence="4">
    <location>
        <begin position="36"/>
        <end position="55"/>
    </location>
</feature>
<dbReference type="InterPro" id="IPR036271">
    <property type="entry name" value="Tet_transcr_reg_TetR-rel_C_sf"/>
</dbReference>
<dbReference type="SUPFAM" id="SSF48498">
    <property type="entry name" value="Tetracyclin repressor-like, C-terminal domain"/>
    <property type="match status" value="1"/>
</dbReference>
<evidence type="ECO:0000256" key="4">
    <source>
        <dbReference type="PROSITE-ProRule" id="PRU00335"/>
    </source>
</evidence>
<accession>A0ABX1B3G5</accession>
<dbReference type="SUPFAM" id="SSF46689">
    <property type="entry name" value="Homeodomain-like"/>
    <property type="match status" value="1"/>
</dbReference>
<feature type="domain" description="HTH tetR-type" evidence="5">
    <location>
        <begin position="14"/>
        <end position="73"/>
    </location>
</feature>
<evidence type="ECO:0000313" key="7">
    <source>
        <dbReference type="Proteomes" id="UP000696294"/>
    </source>
</evidence>
<dbReference type="RefSeq" id="WP_168010478.1">
    <property type="nucleotide sequence ID" value="NZ_JAATEP010000010.1"/>
</dbReference>
<keyword evidence="7" id="KW-1185">Reference proteome</keyword>
<evidence type="ECO:0000256" key="2">
    <source>
        <dbReference type="ARBA" id="ARBA00023125"/>
    </source>
</evidence>
<dbReference type="InterPro" id="IPR050109">
    <property type="entry name" value="HTH-type_TetR-like_transc_reg"/>
</dbReference>
<proteinExistence type="predicted"/>
<comment type="caution">
    <text evidence="6">The sequence shown here is derived from an EMBL/GenBank/DDBJ whole genome shotgun (WGS) entry which is preliminary data.</text>
</comment>
<dbReference type="Pfam" id="PF00440">
    <property type="entry name" value="TetR_N"/>
    <property type="match status" value="1"/>
</dbReference>
<keyword evidence="1" id="KW-0805">Transcription regulation</keyword>
<keyword evidence="2 4" id="KW-0238">DNA-binding</keyword>
<evidence type="ECO:0000256" key="1">
    <source>
        <dbReference type="ARBA" id="ARBA00023015"/>
    </source>
</evidence>
<evidence type="ECO:0000313" key="6">
    <source>
        <dbReference type="EMBL" id="NJP91017.1"/>
    </source>
</evidence>
<dbReference type="Gene3D" id="1.10.357.10">
    <property type="entry name" value="Tetracycline Repressor, domain 2"/>
    <property type="match status" value="1"/>
</dbReference>